<accession>A0A154P6G9</accession>
<keyword evidence="3" id="KW-0862">Zinc</keyword>
<dbReference type="AlphaFoldDB" id="A0A154P6G9"/>
<evidence type="ECO:0000259" key="6">
    <source>
        <dbReference type="PROSITE" id="PS50950"/>
    </source>
</evidence>
<dbReference type="PROSITE" id="PS50950">
    <property type="entry name" value="ZF_THAP"/>
    <property type="match status" value="1"/>
</dbReference>
<sequence length="203" mass="23083">MVRYCVPDCRSAKSRVKTYVLPKEKERRIKWCLAICRLDLIDVHPSRRHDYRVCELHFTPESLYASHHNKTDLKYDSVPTLSLPGLQGKWMDTDEMMQPEDGTSMTVESQFEELGMKQSFDVSDLHPGSSMTAETQFEELDIKQSFDEDACRLQASGTPVSCFNTSEQYTVRTSASEVSVIKIPRRIQSGGSESDVGFQVDVT</sequence>
<dbReference type="SMART" id="SM00980">
    <property type="entry name" value="THAP"/>
    <property type="match status" value="1"/>
</dbReference>
<name>A0A154P6G9_DUFNO</name>
<dbReference type="GO" id="GO:0008270">
    <property type="term" value="F:zinc ion binding"/>
    <property type="evidence" value="ECO:0007669"/>
    <property type="project" value="UniProtKB-KW"/>
</dbReference>
<organism evidence="7 8">
    <name type="scientific">Dufourea novaeangliae</name>
    <name type="common">Sweat bee</name>
    <dbReference type="NCBI Taxonomy" id="178035"/>
    <lineage>
        <taxon>Eukaryota</taxon>
        <taxon>Metazoa</taxon>
        <taxon>Ecdysozoa</taxon>
        <taxon>Arthropoda</taxon>
        <taxon>Hexapoda</taxon>
        <taxon>Insecta</taxon>
        <taxon>Pterygota</taxon>
        <taxon>Neoptera</taxon>
        <taxon>Endopterygota</taxon>
        <taxon>Hymenoptera</taxon>
        <taxon>Apocrita</taxon>
        <taxon>Aculeata</taxon>
        <taxon>Apoidea</taxon>
        <taxon>Anthophila</taxon>
        <taxon>Halictidae</taxon>
        <taxon>Rophitinae</taxon>
        <taxon>Dufourea</taxon>
    </lineage>
</organism>
<dbReference type="Proteomes" id="UP000076502">
    <property type="component" value="Unassembled WGS sequence"/>
</dbReference>
<dbReference type="SUPFAM" id="SSF57716">
    <property type="entry name" value="Glucocorticoid receptor-like (DNA-binding domain)"/>
    <property type="match status" value="1"/>
</dbReference>
<dbReference type="EMBL" id="KQ434813">
    <property type="protein sequence ID" value="KZC06798.1"/>
    <property type="molecule type" value="Genomic_DNA"/>
</dbReference>
<keyword evidence="8" id="KW-1185">Reference proteome</keyword>
<dbReference type="InterPro" id="IPR006612">
    <property type="entry name" value="THAP_Znf"/>
</dbReference>
<reference evidence="7 8" key="1">
    <citation type="submission" date="2015-07" db="EMBL/GenBank/DDBJ databases">
        <title>The genome of Dufourea novaeangliae.</title>
        <authorList>
            <person name="Pan H."/>
            <person name="Kapheim K."/>
        </authorList>
    </citation>
    <scope>NUCLEOTIDE SEQUENCE [LARGE SCALE GENOMIC DNA]</scope>
    <source>
        <strain evidence="7">0120121106</strain>
        <tissue evidence="7">Whole body</tissue>
    </source>
</reference>
<keyword evidence="1" id="KW-0479">Metal-binding</keyword>
<feature type="domain" description="THAP-type" evidence="6">
    <location>
        <begin position="1"/>
        <end position="82"/>
    </location>
</feature>
<dbReference type="Pfam" id="PF05485">
    <property type="entry name" value="THAP"/>
    <property type="match status" value="1"/>
</dbReference>
<proteinExistence type="predicted"/>
<evidence type="ECO:0000313" key="8">
    <source>
        <dbReference type="Proteomes" id="UP000076502"/>
    </source>
</evidence>
<gene>
    <name evidence="7" type="ORF">WN55_07932</name>
</gene>
<dbReference type="GO" id="GO:0003677">
    <property type="term" value="F:DNA binding"/>
    <property type="evidence" value="ECO:0007669"/>
    <property type="project" value="UniProtKB-UniRule"/>
</dbReference>
<evidence type="ECO:0000256" key="1">
    <source>
        <dbReference type="ARBA" id="ARBA00022723"/>
    </source>
</evidence>
<keyword evidence="4 5" id="KW-0238">DNA-binding</keyword>
<protein>
    <recommendedName>
        <fullName evidence="6">THAP-type domain-containing protein</fullName>
    </recommendedName>
</protein>
<evidence type="ECO:0000313" key="7">
    <source>
        <dbReference type="EMBL" id="KZC06798.1"/>
    </source>
</evidence>
<evidence type="ECO:0000256" key="4">
    <source>
        <dbReference type="ARBA" id="ARBA00023125"/>
    </source>
</evidence>
<evidence type="ECO:0000256" key="2">
    <source>
        <dbReference type="ARBA" id="ARBA00022771"/>
    </source>
</evidence>
<keyword evidence="2 5" id="KW-0863">Zinc-finger</keyword>
<evidence type="ECO:0000256" key="3">
    <source>
        <dbReference type="ARBA" id="ARBA00022833"/>
    </source>
</evidence>
<evidence type="ECO:0000256" key="5">
    <source>
        <dbReference type="PROSITE-ProRule" id="PRU00309"/>
    </source>
</evidence>
<dbReference type="SMART" id="SM00692">
    <property type="entry name" value="DM3"/>
    <property type="match status" value="1"/>
</dbReference>